<gene>
    <name evidence="2" type="ORF">BXY75_1378</name>
</gene>
<dbReference type="Proteomes" id="UP000271339">
    <property type="component" value="Unassembled WGS sequence"/>
</dbReference>
<sequence>MQNSNYKLLRKGLLYDTIGMITMAIPFVGPFLDILWAPYAAKQMSDMYKGTEGKVASVIVFIEEILPMTDFIPTFTLMWLYTFVWKKEKQGTPQTIEVKVNDRY</sequence>
<dbReference type="RefSeq" id="WP_121906947.1">
    <property type="nucleotide sequence ID" value="NZ_REFC01000012.1"/>
</dbReference>
<keyword evidence="1" id="KW-1133">Transmembrane helix</keyword>
<dbReference type="OrthoDB" id="1144067at2"/>
<feature type="transmembrane region" description="Helical" evidence="1">
    <location>
        <begin position="12"/>
        <end position="36"/>
    </location>
</feature>
<dbReference type="EMBL" id="REFC01000012">
    <property type="protein sequence ID" value="RMA64502.1"/>
    <property type="molecule type" value="Genomic_DNA"/>
</dbReference>
<evidence type="ECO:0000313" key="2">
    <source>
        <dbReference type="EMBL" id="RMA64502.1"/>
    </source>
</evidence>
<dbReference type="AlphaFoldDB" id="A0A3L9ZCX6"/>
<proteinExistence type="predicted"/>
<organism evidence="2 3">
    <name type="scientific">Ulvibacter antarcticus</name>
    <dbReference type="NCBI Taxonomy" id="442714"/>
    <lineage>
        <taxon>Bacteria</taxon>
        <taxon>Pseudomonadati</taxon>
        <taxon>Bacteroidota</taxon>
        <taxon>Flavobacteriia</taxon>
        <taxon>Flavobacteriales</taxon>
        <taxon>Flavobacteriaceae</taxon>
        <taxon>Ulvibacter</taxon>
    </lineage>
</organism>
<evidence type="ECO:0000313" key="3">
    <source>
        <dbReference type="Proteomes" id="UP000271339"/>
    </source>
</evidence>
<accession>A0A3L9ZCX6</accession>
<name>A0A3L9ZCX6_9FLAO</name>
<evidence type="ECO:0000256" key="1">
    <source>
        <dbReference type="SAM" id="Phobius"/>
    </source>
</evidence>
<keyword evidence="1" id="KW-0472">Membrane</keyword>
<reference evidence="2 3" key="1">
    <citation type="submission" date="2018-10" db="EMBL/GenBank/DDBJ databases">
        <title>Genomic Encyclopedia of Archaeal and Bacterial Type Strains, Phase II (KMG-II): from individual species to whole genera.</title>
        <authorList>
            <person name="Goeker M."/>
        </authorList>
    </citation>
    <scope>NUCLEOTIDE SEQUENCE [LARGE SCALE GENOMIC DNA]</scope>
    <source>
        <strain evidence="2 3">DSM 23424</strain>
    </source>
</reference>
<comment type="caution">
    <text evidence="2">The sequence shown here is derived from an EMBL/GenBank/DDBJ whole genome shotgun (WGS) entry which is preliminary data.</text>
</comment>
<keyword evidence="1" id="KW-0812">Transmembrane</keyword>
<protein>
    <submittedName>
        <fullName evidence="2">Uncharacterized protein</fullName>
    </submittedName>
</protein>
<keyword evidence="3" id="KW-1185">Reference proteome</keyword>
<feature type="transmembrane region" description="Helical" evidence="1">
    <location>
        <begin position="56"/>
        <end position="81"/>
    </location>
</feature>